<comment type="caution">
    <text evidence="1">The sequence shown here is derived from an EMBL/GenBank/DDBJ whole genome shotgun (WGS) entry which is preliminary data.</text>
</comment>
<dbReference type="Pfam" id="PF00300">
    <property type="entry name" value="His_Phos_1"/>
    <property type="match status" value="1"/>
</dbReference>
<accession>A0A1L9BF97</accession>
<dbReference type="STRING" id="83449.BON30_08550"/>
<dbReference type="RefSeq" id="WP_071897393.1">
    <property type="nucleotide sequence ID" value="NZ_MPIN01000002.1"/>
</dbReference>
<reference evidence="1 2" key="2">
    <citation type="submission" date="2016-12" db="EMBL/GenBank/DDBJ databases">
        <title>Draft Genome Sequence of Cystobacter ferrugineus Strain Cbfe23.</title>
        <authorList>
            <person name="Akbar S."/>
            <person name="Dowd S.E."/>
            <person name="Stevens D.C."/>
        </authorList>
    </citation>
    <scope>NUCLEOTIDE SEQUENCE [LARGE SCALE GENOMIC DNA]</scope>
    <source>
        <strain evidence="1 2">Cbfe23</strain>
    </source>
</reference>
<reference evidence="2" key="1">
    <citation type="submission" date="2016-11" db="EMBL/GenBank/DDBJ databases">
        <authorList>
            <person name="Shukria A."/>
            <person name="Stevens D.C."/>
        </authorList>
    </citation>
    <scope>NUCLEOTIDE SEQUENCE [LARGE SCALE GENOMIC DNA]</scope>
    <source>
        <strain evidence="2">Cbfe23</strain>
    </source>
</reference>
<organism evidence="1 2">
    <name type="scientific">Cystobacter ferrugineus</name>
    <dbReference type="NCBI Taxonomy" id="83449"/>
    <lineage>
        <taxon>Bacteria</taxon>
        <taxon>Pseudomonadati</taxon>
        <taxon>Myxococcota</taxon>
        <taxon>Myxococcia</taxon>
        <taxon>Myxococcales</taxon>
        <taxon>Cystobacterineae</taxon>
        <taxon>Archangiaceae</taxon>
        <taxon>Cystobacter</taxon>
    </lineage>
</organism>
<dbReference type="Gene3D" id="3.40.50.1240">
    <property type="entry name" value="Phosphoglycerate mutase-like"/>
    <property type="match status" value="1"/>
</dbReference>
<evidence type="ECO:0000313" key="1">
    <source>
        <dbReference type="EMBL" id="OJH40952.1"/>
    </source>
</evidence>
<evidence type="ECO:0000313" key="2">
    <source>
        <dbReference type="Proteomes" id="UP000182229"/>
    </source>
</evidence>
<dbReference type="OrthoDB" id="9810154at2"/>
<dbReference type="InterPro" id="IPR029033">
    <property type="entry name" value="His_PPase_superfam"/>
</dbReference>
<dbReference type="SMART" id="SM00855">
    <property type="entry name" value="PGAM"/>
    <property type="match status" value="1"/>
</dbReference>
<sequence>MRIFLVRHGEADAEAPEGLGDEARALTAKARANTAAHFASLAERIGTVSLVLTSPLVRTVQTAQLLSTSLKHEGPLRVHRCLLPDMPVGAVTPVIDEHAGENIVLVGHQPSMGALATHLLGMQSFPKQVSPGTVIAIERPDVTEPGVAPAPAKLLFFASPGQQLIDVLQ</sequence>
<dbReference type="AlphaFoldDB" id="A0A1L9BF97"/>
<dbReference type="EMBL" id="MPIN01000002">
    <property type="protein sequence ID" value="OJH40952.1"/>
    <property type="molecule type" value="Genomic_DNA"/>
</dbReference>
<dbReference type="CDD" id="cd07067">
    <property type="entry name" value="HP_PGM_like"/>
    <property type="match status" value="1"/>
</dbReference>
<dbReference type="InterPro" id="IPR013078">
    <property type="entry name" value="His_Pase_superF_clade-1"/>
</dbReference>
<gene>
    <name evidence="1" type="ORF">BON30_08550</name>
</gene>
<name>A0A1L9BF97_9BACT</name>
<protein>
    <submittedName>
        <fullName evidence="1">Histidine phosphatase</fullName>
    </submittedName>
</protein>
<dbReference type="Proteomes" id="UP000182229">
    <property type="component" value="Unassembled WGS sequence"/>
</dbReference>
<keyword evidence="2" id="KW-1185">Reference proteome</keyword>
<dbReference type="SUPFAM" id="SSF53254">
    <property type="entry name" value="Phosphoglycerate mutase-like"/>
    <property type="match status" value="1"/>
</dbReference>
<proteinExistence type="predicted"/>